<keyword evidence="5" id="KW-0067">ATP-binding</keyword>
<evidence type="ECO:0000313" key="8">
    <source>
        <dbReference type="Proteomes" id="UP001059480"/>
    </source>
</evidence>
<dbReference type="NCBIfam" id="NF005491">
    <property type="entry name" value="PRK07105.1"/>
    <property type="match status" value="1"/>
</dbReference>
<dbReference type="Proteomes" id="UP001059480">
    <property type="component" value="Unassembled WGS sequence"/>
</dbReference>
<dbReference type="PANTHER" id="PTHR10534">
    <property type="entry name" value="PYRIDOXAL KINASE"/>
    <property type="match status" value="1"/>
</dbReference>
<evidence type="ECO:0000256" key="4">
    <source>
        <dbReference type="ARBA" id="ARBA00022777"/>
    </source>
</evidence>
<dbReference type="Pfam" id="PF08543">
    <property type="entry name" value="Phos_pyr_kin"/>
    <property type="match status" value="1"/>
</dbReference>
<dbReference type="EMBL" id="JANHNZ010000001">
    <property type="protein sequence ID" value="MCQ9209146.1"/>
    <property type="molecule type" value="Genomic_DNA"/>
</dbReference>
<organism evidence="7 8">
    <name type="scientific">Granulicatella seriolae</name>
    <dbReference type="NCBI Taxonomy" id="2967226"/>
    <lineage>
        <taxon>Bacteria</taxon>
        <taxon>Bacillati</taxon>
        <taxon>Bacillota</taxon>
        <taxon>Bacilli</taxon>
        <taxon>Lactobacillales</taxon>
        <taxon>Carnobacteriaceae</taxon>
        <taxon>Granulicatella</taxon>
    </lineage>
</organism>
<dbReference type="PANTHER" id="PTHR10534:SF2">
    <property type="entry name" value="PYRIDOXAL KINASE"/>
    <property type="match status" value="1"/>
</dbReference>
<dbReference type="InterPro" id="IPR013749">
    <property type="entry name" value="PM/HMP-P_kinase-1"/>
</dbReference>
<comment type="caution">
    <text evidence="7">The sequence shown here is derived from an EMBL/GenBank/DDBJ whole genome shotgun (WGS) entry which is preliminary data.</text>
</comment>
<dbReference type="EC" id="2.7.1.35" evidence="1"/>
<keyword evidence="4 7" id="KW-0418">Kinase</keyword>
<evidence type="ECO:0000259" key="6">
    <source>
        <dbReference type="Pfam" id="PF08543"/>
    </source>
</evidence>
<dbReference type="RefSeq" id="WP_256944254.1">
    <property type="nucleotide sequence ID" value="NZ_JANHNZ010000001.1"/>
</dbReference>
<protein>
    <recommendedName>
        <fullName evidence="1">pyridoxal kinase</fullName>
        <ecNumber evidence="1">2.7.1.35</ecNumber>
    </recommendedName>
</protein>
<feature type="domain" description="Pyridoxamine kinase/Phosphomethylpyrimidine kinase" evidence="6">
    <location>
        <begin position="72"/>
        <end position="257"/>
    </location>
</feature>
<evidence type="ECO:0000256" key="5">
    <source>
        <dbReference type="ARBA" id="ARBA00022840"/>
    </source>
</evidence>
<evidence type="ECO:0000256" key="3">
    <source>
        <dbReference type="ARBA" id="ARBA00022741"/>
    </source>
</evidence>
<reference evidence="7" key="1">
    <citation type="submission" date="2022-07" db="EMBL/GenBank/DDBJ databases">
        <authorList>
            <person name="Jung M.-Y."/>
            <person name="Lee M."/>
        </authorList>
    </citation>
    <scope>NUCLEOTIDE SEQUENCE</scope>
    <source>
        <strain evidence="7">S8</strain>
    </source>
</reference>
<evidence type="ECO:0000256" key="1">
    <source>
        <dbReference type="ARBA" id="ARBA00012104"/>
    </source>
</evidence>
<reference evidence="7" key="2">
    <citation type="journal article" date="2023" name="Curr. Microbiol.">
        <title>Granulicatella seriolae sp. nov., a Novel Facultative Anaerobe Isolated from Yellowtail Marine Fish.</title>
        <authorList>
            <person name="Lee M."/>
            <person name="Choi Y.J."/>
            <person name="Farooq A."/>
            <person name="Jeong J.B."/>
            <person name="Jung M.Y."/>
        </authorList>
    </citation>
    <scope>NUCLEOTIDE SEQUENCE</scope>
    <source>
        <strain evidence="7">S8</strain>
    </source>
</reference>
<dbReference type="SUPFAM" id="SSF53613">
    <property type="entry name" value="Ribokinase-like"/>
    <property type="match status" value="1"/>
</dbReference>
<evidence type="ECO:0000313" key="7">
    <source>
        <dbReference type="EMBL" id="MCQ9209146.1"/>
    </source>
</evidence>
<gene>
    <name evidence="7" type="ORF">NPA36_01010</name>
</gene>
<proteinExistence type="predicted"/>
<keyword evidence="8" id="KW-1185">Reference proteome</keyword>
<dbReference type="Gene3D" id="3.40.1190.20">
    <property type="match status" value="1"/>
</dbReference>
<keyword evidence="2 7" id="KW-0808">Transferase</keyword>
<accession>A0ABT1WKQ7</accession>
<sequence length="282" mass="31309">MENSILLVHDWVTVGKVAGPMMTPIFSIAGFNVSFLPTVYLSTHTGGFPSNVIHPMTQIMQDSLDHLNSLPISFDHVVTGYFAGNQEIETLIDNLKQPLMTSAQVIVDPVMADKGKLYRGFDVSYPQVMKNLVHKANILLPNITEACLLTDTPYLGDDYTLEQVDQLVDKLHALGPERVILTGISFDSQQIGFYASDKSSRIYVSHERFQEDFYGTGDLSTALISSLLIKGVNVQETLEFTVKWMHTILERSLASGKPIKYGLSIEPLLIDLGLAMRELCNV</sequence>
<keyword evidence="3" id="KW-0547">Nucleotide-binding</keyword>
<reference evidence="7" key="3">
    <citation type="journal article" date="2023" name="Microbiol. Resour. Announc.">
        <title>Draft Genome Sequence of Granulicatella sp. Strain S8, Isolated from a Marine Fish, Seriola quinqueradiata.</title>
        <authorList>
            <person name="Lee M."/>
            <person name="Farooq A."/>
            <person name="Jeong J.B."/>
            <person name="Jung M.Y."/>
        </authorList>
    </citation>
    <scope>NUCLEOTIDE SEQUENCE</scope>
    <source>
        <strain evidence="7">S8</strain>
    </source>
</reference>
<name>A0ABT1WKQ7_9LACT</name>
<dbReference type="InterPro" id="IPR029056">
    <property type="entry name" value="Ribokinase-like"/>
</dbReference>
<dbReference type="InterPro" id="IPR004625">
    <property type="entry name" value="PyrdxlKinase"/>
</dbReference>
<dbReference type="GO" id="GO:0008478">
    <property type="term" value="F:pyridoxal kinase activity"/>
    <property type="evidence" value="ECO:0007669"/>
    <property type="project" value="UniProtKB-EC"/>
</dbReference>
<evidence type="ECO:0000256" key="2">
    <source>
        <dbReference type="ARBA" id="ARBA00022679"/>
    </source>
</evidence>